<accession>A0A0F9XW20</accession>
<evidence type="ECO:0000313" key="1">
    <source>
        <dbReference type="EMBL" id="KKO03577.1"/>
    </source>
</evidence>
<protein>
    <submittedName>
        <fullName evidence="1">Uncharacterized protein</fullName>
    </submittedName>
</protein>
<reference evidence="1" key="1">
    <citation type="journal article" date="2015" name="Nature">
        <title>Complex archaea that bridge the gap between prokaryotes and eukaryotes.</title>
        <authorList>
            <person name="Spang A."/>
            <person name="Saw J.H."/>
            <person name="Jorgensen S.L."/>
            <person name="Zaremba-Niedzwiedzka K."/>
            <person name="Martijn J."/>
            <person name="Lind A.E."/>
            <person name="van Eijk R."/>
            <person name="Schleper C."/>
            <person name="Guy L."/>
            <person name="Ettema T.J."/>
        </authorList>
    </citation>
    <scope>NUCLEOTIDE SEQUENCE</scope>
</reference>
<gene>
    <name evidence="1" type="ORF">LCGC14_0095040</name>
</gene>
<proteinExistence type="predicted"/>
<name>A0A0F9XW20_9ZZZZ</name>
<dbReference type="AlphaFoldDB" id="A0A0F9XW20"/>
<organism evidence="1">
    <name type="scientific">marine sediment metagenome</name>
    <dbReference type="NCBI Taxonomy" id="412755"/>
    <lineage>
        <taxon>unclassified sequences</taxon>
        <taxon>metagenomes</taxon>
        <taxon>ecological metagenomes</taxon>
    </lineage>
</organism>
<dbReference type="EMBL" id="LAZR01000026">
    <property type="protein sequence ID" value="KKO03577.1"/>
    <property type="molecule type" value="Genomic_DNA"/>
</dbReference>
<sequence>MSEGNDTAGALPPAAQVFRAVEIYLAIAYPDGPPDSASTFRPPPGINLAAWLMSDVAERSPDDEAPLGKVRSFALRIGNTLYPNMKLRISHPPNGAPVFHVDAHDAMLKAPEGSADYEALQQLKAHNASLAAEITLRWEAAGLPTERTYLRDAIEAQRRRGD</sequence>
<comment type="caution">
    <text evidence="1">The sequence shown here is derived from an EMBL/GenBank/DDBJ whole genome shotgun (WGS) entry which is preliminary data.</text>
</comment>